<reference evidence="1 2" key="1">
    <citation type="submission" date="2021-06" db="EMBL/GenBank/DDBJ databases">
        <title>Chromosome-level genome assembly of the red-tail catfish (Hemibagrus wyckioides).</title>
        <authorList>
            <person name="Shao F."/>
        </authorList>
    </citation>
    <scope>NUCLEOTIDE SEQUENCE [LARGE SCALE GENOMIC DNA]</scope>
    <source>
        <strain evidence="1">EC202008001</strain>
        <tissue evidence="1">Blood</tissue>
    </source>
</reference>
<name>A0A9D3NYV4_9TELE</name>
<sequence>MRFCVFPSCLQRHTPAESSGLDRKAENGARDNVNALPSELKLKKNPSDGCERWNSGVGSAGQPRLGLQRRCHGAHRAGREEEGGEYRTVPEIIIIIIVVAVVASRDGSRSQLCPGSSPHALQEVSLRRRQGKMRLAAPRCPVSEVCFVVTLASESGHGGQNCTKLPQPVMRRAQGGHFRKSLPNPLTPWRLLCRSF</sequence>
<protein>
    <submittedName>
        <fullName evidence="1">Uncharacterized protein</fullName>
    </submittedName>
</protein>
<keyword evidence="2" id="KW-1185">Reference proteome</keyword>
<evidence type="ECO:0000313" key="1">
    <source>
        <dbReference type="EMBL" id="KAG7331646.1"/>
    </source>
</evidence>
<dbReference type="AlphaFoldDB" id="A0A9D3NYV4"/>
<organism evidence="1 2">
    <name type="scientific">Hemibagrus wyckioides</name>
    <dbReference type="NCBI Taxonomy" id="337641"/>
    <lineage>
        <taxon>Eukaryota</taxon>
        <taxon>Metazoa</taxon>
        <taxon>Chordata</taxon>
        <taxon>Craniata</taxon>
        <taxon>Vertebrata</taxon>
        <taxon>Euteleostomi</taxon>
        <taxon>Actinopterygii</taxon>
        <taxon>Neopterygii</taxon>
        <taxon>Teleostei</taxon>
        <taxon>Ostariophysi</taxon>
        <taxon>Siluriformes</taxon>
        <taxon>Bagridae</taxon>
        <taxon>Hemibagrus</taxon>
    </lineage>
</organism>
<comment type="caution">
    <text evidence="1">The sequence shown here is derived from an EMBL/GenBank/DDBJ whole genome shotgun (WGS) entry which is preliminary data.</text>
</comment>
<accession>A0A9D3NYV4</accession>
<dbReference type="Proteomes" id="UP000824219">
    <property type="component" value="Linkage Group LG06"/>
</dbReference>
<evidence type="ECO:0000313" key="2">
    <source>
        <dbReference type="Proteomes" id="UP000824219"/>
    </source>
</evidence>
<dbReference type="EMBL" id="JAHKSW010000006">
    <property type="protein sequence ID" value="KAG7331646.1"/>
    <property type="molecule type" value="Genomic_DNA"/>
</dbReference>
<proteinExistence type="predicted"/>
<gene>
    <name evidence="1" type="ORF">KOW79_005615</name>
</gene>